<dbReference type="EMBL" id="BLIO01000001">
    <property type="protein sequence ID" value="GFE13205.1"/>
    <property type="molecule type" value="Genomic_DNA"/>
</dbReference>
<accession>A0A640SUK5</accession>
<keyword evidence="1" id="KW-1133">Transmembrane helix</keyword>
<feature type="transmembrane region" description="Helical" evidence="1">
    <location>
        <begin position="53"/>
        <end position="73"/>
    </location>
</feature>
<dbReference type="InterPro" id="IPR006311">
    <property type="entry name" value="TAT_signal"/>
</dbReference>
<evidence type="ECO:0000313" key="3">
    <source>
        <dbReference type="Proteomes" id="UP000430079"/>
    </source>
</evidence>
<reference evidence="2 3" key="1">
    <citation type="submission" date="2019-12" db="EMBL/GenBank/DDBJ databases">
        <title>Whole genome shotgun sequence of Streptomyces hygroscopicus subsp. glebosus NBRC 13786.</title>
        <authorList>
            <person name="Ichikawa N."/>
            <person name="Kimura A."/>
            <person name="Kitahashi Y."/>
            <person name="Komaki H."/>
            <person name="Tamura T."/>
        </authorList>
    </citation>
    <scope>NUCLEOTIDE SEQUENCE [LARGE SCALE GENOMIC DNA]</scope>
    <source>
        <strain evidence="2 3">NBRC 13786</strain>
    </source>
</reference>
<gene>
    <name evidence="2" type="ORF">Sgleb_12520</name>
</gene>
<proteinExistence type="predicted"/>
<organism evidence="2 3">
    <name type="scientific">Streptomyces glebosus</name>
    <dbReference type="NCBI Taxonomy" id="249580"/>
    <lineage>
        <taxon>Bacteria</taxon>
        <taxon>Bacillati</taxon>
        <taxon>Actinomycetota</taxon>
        <taxon>Actinomycetes</taxon>
        <taxon>Kitasatosporales</taxon>
        <taxon>Streptomycetaceae</taxon>
        <taxon>Streptomyces</taxon>
    </lineage>
</organism>
<keyword evidence="1" id="KW-0472">Membrane</keyword>
<sequence>MNNDELRARLRAIDPVRTSHTPSPDLNRLLEATMTADANARSANDGSGRRRHLMLAAAAAAVLAMGGGVAWAMTSTGSPSPSASSTSSPSAAAPLTLTVPTAPAAKCAAVTVDRLGSKQTAFEGTATSVKGNQVELRVDHWYRGGDAPIVRLHNERKLVPLLSGVKFTAGRHYLVTANDGSVTQCGYSAEANPKLRALYDKAYTR</sequence>
<name>A0A640SUK5_9ACTN</name>
<keyword evidence="1" id="KW-0812">Transmembrane</keyword>
<keyword evidence="3" id="KW-1185">Reference proteome</keyword>
<evidence type="ECO:0000256" key="1">
    <source>
        <dbReference type="SAM" id="Phobius"/>
    </source>
</evidence>
<comment type="caution">
    <text evidence="2">The sequence shown here is derived from an EMBL/GenBank/DDBJ whole genome shotgun (WGS) entry which is preliminary data.</text>
</comment>
<dbReference type="AlphaFoldDB" id="A0A640SUK5"/>
<dbReference type="Proteomes" id="UP000430079">
    <property type="component" value="Unassembled WGS sequence"/>
</dbReference>
<evidence type="ECO:0000313" key="2">
    <source>
        <dbReference type="EMBL" id="GFE13205.1"/>
    </source>
</evidence>
<dbReference type="PROSITE" id="PS51318">
    <property type="entry name" value="TAT"/>
    <property type="match status" value="1"/>
</dbReference>
<protein>
    <submittedName>
        <fullName evidence="2">Uncharacterized protein</fullName>
    </submittedName>
</protein>